<dbReference type="EMBL" id="JADBGQ010000007">
    <property type="protein sequence ID" value="KAG5388639.1"/>
    <property type="molecule type" value="Genomic_DNA"/>
</dbReference>
<proteinExistence type="predicted"/>
<dbReference type="Proteomes" id="UP000823674">
    <property type="component" value="Chromosome A08"/>
</dbReference>
<name>A0ABQ7LPY5_BRACM</name>
<gene>
    <name evidence="2" type="primary">A08g504450.1_BraROA</name>
    <name evidence="2" type="ORF">IGI04_030180</name>
</gene>
<sequence length="121" mass="13712">MNVFKKSNLRKEIFTKSLAVKSCSNLNRTTKYRLSEGNRHVSKPATNELEYGDRTMDNPSMIATHRPSMHTARSLRSDQARAKLGRYVATERQARSLHSDQGCVLLGRYVVTELEPSLVAM</sequence>
<evidence type="ECO:0000313" key="2">
    <source>
        <dbReference type="EMBL" id="KAG5388639.1"/>
    </source>
</evidence>
<evidence type="ECO:0000313" key="3">
    <source>
        <dbReference type="Proteomes" id="UP000823674"/>
    </source>
</evidence>
<accession>A0ABQ7LPY5</accession>
<reference evidence="2 3" key="1">
    <citation type="submission" date="2021-03" db="EMBL/GenBank/DDBJ databases">
        <authorList>
            <person name="King G.J."/>
            <person name="Bancroft I."/>
            <person name="Baten A."/>
            <person name="Bloomfield J."/>
            <person name="Borpatragohain P."/>
            <person name="He Z."/>
            <person name="Irish N."/>
            <person name="Irwin J."/>
            <person name="Liu K."/>
            <person name="Mauleon R.P."/>
            <person name="Moore J."/>
            <person name="Morris R."/>
            <person name="Ostergaard L."/>
            <person name="Wang B."/>
            <person name="Wells R."/>
        </authorList>
    </citation>
    <scope>NUCLEOTIDE SEQUENCE [LARGE SCALE GENOMIC DNA]</scope>
    <source>
        <strain evidence="2">R-o-18</strain>
        <tissue evidence="2">Leaf</tissue>
    </source>
</reference>
<evidence type="ECO:0000256" key="1">
    <source>
        <dbReference type="SAM" id="MobiDB-lite"/>
    </source>
</evidence>
<keyword evidence="3" id="KW-1185">Reference proteome</keyword>
<feature type="region of interest" description="Disordered" evidence="1">
    <location>
        <begin position="38"/>
        <end position="58"/>
    </location>
</feature>
<organism evidence="2 3">
    <name type="scientific">Brassica rapa subsp. trilocularis</name>
    <dbReference type="NCBI Taxonomy" id="1813537"/>
    <lineage>
        <taxon>Eukaryota</taxon>
        <taxon>Viridiplantae</taxon>
        <taxon>Streptophyta</taxon>
        <taxon>Embryophyta</taxon>
        <taxon>Tracheophyta</taxon>
        <taxon>Spermatophyta</taxon>
        <taxon>Magnoliopsida</taxon>
        <taxon>eudicotyledons</taxon>
        <taxon>Gunneridae</taxon>
        <taxon>Pentapetalae</taxon>
        <taxon>rosids</taxon>
        <taxon>malvids</taxon>
        <taxon>Brassicales</taxon>
        <taxon>Brassicaceae</taxon>
        <taxon>Brassiceae</taxon>
        <taxon>Brassica</taxon>
    </lineage>
</organism>
<comment type="caution">
    <text evidence="2">The sequence shown here is derived from an EMBL/GenBank/DDBJ whole genome shotgun (WGS) entry which is preliminary data.</text>
</comment>
<protein>
    <submittedName>
        <fullName evidence="2">Uncharacterized protein</fullName>
    </submittedName>
</protein>